<evidence type="ECO:0000313" key="1">
    <source>
        <dbReference type="EMBL" id="GAX75025.1"/>
    </source>
</evidence>
<gene>
    <name evidence="1" type="ORF">CEUSTIGMA_g2471.t1</name>
</gene>
<keyword evidence="2" id="KW-1185">Reference proteome</keyword>
<organism evidence="1 2">
    <name type="scientific">Chlamydomonas eustigma</name>
    <dbReference type="NCBI Taxonomy" id="1157962"/>
    <lineage>
        <taxon>Eukaryota</taxon>
        <taxon>Viridiplantae</taxon>
        <taxon>Chlorophyta</taxon>
        <taxon>core chlorophytes</taxon>
        <taxon>Chlorophyceae</taxon>
        <taxon>CS clade</taxon>
        <taxon>Chlamydomonadales</taxon>
        <taxon>Chlamydomonadaceae</taxon>
        <taxon>Chlamydomonas</taxon>
    </lineage>
</organism>
<dbReference type="EMBL" id="BEGY01000010">
    <property type="protein sequence ID" value="GAX75025.1"/>
    <property type="molecule type" value="Genomic_DNA"/>
</dbReference>
<sequence length="284" mass="31688">MSSFVSCSYSPKCQLNAGSVPHAKPSRQRLSRSQFLALRESLYLKKELDFLCKSSSAERVADEEYMKEYSTLKSGLLDMTRKSGAVVAGYLLLTTNGQTALCSIIGMAFSNVYLLWMFRDVDSVKPTDRVPMFEAKEVQSPITRYLAMLVASYYHALRPRLLVPISLAALMAWYNSTAEVPLSGYQEVGLLLGFLSYKGALYSKVAAEAFPKATPEETSRPRIEKIEEEEALKLDRWGRPLKPKFIMPTEALPEDVDTQNPGLLPSLLVRATELGEEPPDIGRT</sequence>
<dbReference type="PANTHER" id="PTHR34118">
    <property type="entry name" value="NF-KAPPA-B INHIBITOR-LIKE PROTEIN-RELATED"/>
    <property type="match status" value="1"/>
</dbReference>
<reference evidence="1 2" key="1">
    <citation type="submission" date="2017-08" db="EMBL/GenBank/DDBJ databases">
        <title>Acidophilic green algal genome provides insights into adaptation to an acidic environment.</title>
        <authorList>
            <person name="Hirooka S."/>
            <person name="Hirose Y."/>
            <person name="Kanesaki Y."/>
            <person name="Higuchi S."/>
            <person name="Fujiwara T."/>
            <person name="Onuma R."/>
            <person name="Era A."/>
            <person name="Ohbayashi R."/>
            <person name="Uzuka A."/>
            <person name="Nozaki H."/>
            <person name="Yoshikawa H."/>
            <person name="Miyagishima S.Y."/>
        </authorList>
    </citation>
    <scope>NUCLEOTIDE SEQUENCE [LARGE SCALE GENOMIC DNA]</scope>
    <source>
        <strain evidence="1 2">NIES-2499</strain>
    </source>
</reference>
<evidence type="ECO:0000313" key="2">
    <source>
        <dbReference type="Proteomes" id="UP000232323"/>
    </source>
</evidence>
<dbReference type="PANTHER" id="PTHR34118:SF6">
    <property type="entry name" value="PROTEIN CONSERVED ONLY IN THE GREEN LINEAGE 160, CHLOROPLASTIC"/>
    <property type="match status" value="1"/>
</dbReference>
<dbReference type="Proteomes" id="UP000232323">
    <property type="component" value="Unassembled WGS sequence"/>
</dbReference>
<protein>
    <submittedName>
        <fullName evidence="1">Uncharacterized protein</fullName>
    </submittedName>
</protein>
<dbReference type="OrthoDB" id="3700at2759"/>
<proteinExistence type="predicted"/>
<dbReference type="AlphaFoldDB" id="A0A250WW56"/>
<accession>A0A250WW56</accession>
<name>A0A250WW56_9CHLO</name>
<comment type="caution">
    <text evidence="1">The sequence shown here is derived from an EMBL/GenBank/DDBJ whole genome shotgun (WGS) entry which is preliminary data.</text>
</comment>